<evidence type="ECO:0000256" key="5">
    <source>
        <dbReference type="SAM" id="MobiDB-lite"/>
    </source>
</evidence>
<dbReference type="SUPFAM" id="SSF100950">
    <property type="entry name" value="NagB/RpiA/CoA transferase-like"/>
    <property type="match status" value="1"/>
</dbReference>
<feature type="region of interest" description="Disordered" evidence="5">
    <location>
        <begin position="1"/>
        <end position="24"/>
    </location>
</feature>
<dbReference type="Pfam" id="PF08220">
    <property type="entry name" value="HTH_DeoR"/>
    <property type="match status" value="1"/>
</dbReference>
<evidence type="ECO:0000259" key="6">
    <source>
        <dbReference type="PROSITE" id="PS51000"/>
    </source>
</evidence>
<accession>A0A4R6RIQ1</accession>
<dbReference type="Pfam" id="PF00455">
    <property type="entry name" value="DeoRC"/>
    <property type="match status" value="1"/>
</dbReference>
<keyword evidence="1" id="KW-0678">Repressor</keyword>
<evidence type="ECO:0000313" key="8">
    <source>
        <dbReference type="Proteomes" id="UP000294547"/>
    </source>
</evidence>
<dbReference type="RefSeq" id="WP_126541355.1">
    <property type="nucleotide sequence ID" value="NZ_BSPM01000004.1"/>
</dbReference>
<dbReference type="PANTHER" id="PTHR30363">
    <property type="entry name" value="HTH-TYPE TRANSCRIPTIONAL REGULATOR SRLR-RELATED"/>
    <property type="match status" value="1"/>
</dbReference>
<organism evidence="7 8">
    <name type="scientific">Oharaeibacter diazotrophicus</name>
    <dbReference type="NCBI Taxonomy" id="1920512"/>
    <lineage>
        <taxon>Bacteria</taxon>
        <taxon>Pseudomonadati</taxon>
        <taxon>Pseudomonadota</taxon>
        <taxon>Alphaproteobacteria</taxon>
        <taxon>Hyphomicrobiales</taxon>
        <taxon>Pleomorphomonadaceae</taxon>
        <taxon>Oharaeibacter</taxon>
    </lineage>
</organism>
<dbReference type="SMART" id="SM01134">
    <property type="entry name" value="DeoRC"/>
    <property type="match status" value="1"/>
</dbReference>
<comment type="caution">
    <text evidence="7">The sequence shown here is derived from an EMBL/GenBank/DDBJ whole genome shotgun (WGS) entry which is preliminary data.</text>
</comment>
<dbReference type="Proteomes" id="UP000294547">
    <property type="component" value="Unassembled WGS sequence"/>
</dbReference>
<dbReference type="Gene3D" id="1.10.10.10">
    <property type="entry name" value="Winged helix-like DNA-binding domain superfamily/Winged helix DNA-binding domain"/>
    <property type="match status" value="1"/>
</dbReference>
<dbReference type="GO" id="GO:0003677">
    <property type="term" value="F:DNA binding"/>
    <property type="evidence" value="ECO:0007669"/>
    <property type="project" value="UniProtKB-KW"/>
</dbReference>
<feature type="domain" description="HTH deoR-type" evidence="6">
    <location>
        <begin position="26"/>
        <end position="81"/>
    </location>
</feature>
<dbReference type="PANTHER" id="PTHR30363:SF4">
    <property type="entry name" value="GLYCEROL-3-PHOSPHATE REGULON REPRESSOR"/>
    <property type="match status" value="1"/>
</dbReference>
<dbReference type="AlphaFoldDB" id="A0A4R6RIQ1"/>
<keyword evidence="3" id="KW-0238">DNA-binding</keyword>
<keyword evidence="8" id="KW-1185">Reference proteome</keyword>
<dbReference type="InterPro" id="IPR001034">
    <property type="entry name" value="DeoR_HTH"/>
</dbReference>
<keyword evidence="4" id="KW-0804">Transcription</keyword>
<dbReference type="InterPro" id="IPR014036">
    <property type="entry name" value="DeoR-like_C"/>
</dbReference>
<feature type="compositionally biased region" description="Low complexity" evidence="5">
    <location>
        <begin position="1"/>
        <end position="18"/>
    </location>
</feature>
<dbReference type="SMART" id="SM00420">
    <property type="entry name" value="HTH_DEOR"/>
    <property type="match status" value="1"/>
</dbReference>
<evidence type="ECO:0000256" key="2">
    <source>
        <dbReference type="ARBA" id="ARBA00023015"/>
    </source>
</evidence>
<dbReference type="InterPro" id="IPR037171">
    <property type="entry name" value="NagB/RpiA_transferase-like"/>
</dbReference>
<evidence type="ECO:0000256" key="1">
    <source>
        <dbReference type="ARBA" id="ARBA00022491"/>
    </source>
</evidence>
<evidence type="ECO:0000256" key="3">
    <source>
        <dbReference type="ARBA" id="ARBA00023125"/>
    </source>
</evidence>
<reference evidence="7 8" key="1">
    <citation type="submission" date="2019-03" db="EMBL/GenBank/DDBJ databases">
        <title>Genomic Encyclopedia of Type Strains, Phase IV (KMG-IV): sequencing the most valuable type-strain genomes for metagenomic binning, comparative biology and taxonomic classification.</title>
        <authorList>
            <person name="Goeker M."/>
        </authorList>
    </citation>
    <scope>NUCLEOTIDE SEQUENCE [LARGE SCALE GENOMIC DNA]</scope>
    <source>
        <strain evidence="7 8">DSM 102969</strain>
    </source>
</reference>
<dbReference type="PROSITE" id="PS51000">
    <property type="entry name" value="HTH_DEOR_2"/>
    <property type="match status" value="1"/>
</dbReference>
<dbReference type="PRINTS" id="PR00037">
    <property type="entry name" value="HTHLACR"/>
</dbReference>
<keyword evidence="2" id="KW-0805">Transcription regulation</keyword>
<dbReference type="GO" id="GO:0003700">
    <property type="term" value="F:DNA-binding transcription factor activity"/>
    <property type="evidence" value="ECO:0007669"/>
    <property type="project" value="InterPro"/>
</dbReference>
<proteinExistence type="predicted"/>
<dbReference type="SUPFAM" id="SSF46785">
    <property type="entry name" value="Winged helix' DNA-binding domain"/>
    <property type="match status" value="1"/>
</dbReference>
<dbReference type="InterPro" id="IPR036388">
    <property type="entry name" value="WH-like_DNA-bd_sf"/>
</dbReference>
<sequence>MSEDAGIAEADAGRAAAAPDRDRLSKADRHQRILAQLAAAPSLRASELAVALQVSGETIRRDLLELNEQGLINRTYGGASRPFAQEASRRDRRAVMIAERETIAAAVSAMVLPKEVVMLGGGATTYHVARFLSARNRDITVITHDFAAAAALGTNPTIRVLFCAGRLQPGEGYLLGSQTIASINGYEANRAIVGATGIGVRGLYDADEEAGAVYAAMIHRAAEAILVADHSKFDQLAVSICAPWSAIDRFVTDRAPTGALAAAIREAGTDLVVADRAAGAAPLAR</sequence>
<name>A0A4R6RIQ1_9HYPH</name>
<dbReference type="InterPro" id="IPR050313">
    <property type="entry name" value="Carb_Metab_HTH_regulators"/>
</dbReference>
<evidence type="ECO:0000313" key="7">
    <source>
        <dbReference type="EMBL" id="TDP85516.1"/>
    </source>
</evidence>
<dbReference type="InterPro" id="IPR018356">
    <property type="entry name" value="Tscrpt_reg_HTH_DeoR_CS"/>
</dbReference>
<protein>
    <submittedName>
        <fullName evidence="7">DeoR family transcriptional regulator</fullName>
    </submittedName>
</protein>
<gene>
    <name evidence="7" type="ORF">EDD54_2370</name>
</gene>
<dbReference type="InterPro" id="IPR036390">
    <property type="entry name" value="WH_DNA-bd_sf"/>
</dbReference>
<dbReference type="EMBL" id="SNXY01000007">
    <property type="protein sequence ID" value="TDP85516.1"/>
    <property type="molecule type" value="Genomic_DNA"/>
</dbReference>
<dbReference type="OrthoDB" id="7849339at2"/>
<dbReference type="PROSITE" id="PS00894">
    <property type="entry name" value="HTH_DEOR_1"/>
    <property type="match status" value="1"/>
</dbReference>
<evidence type="ECO:0000256" key="4">
    <source>
        <dbReference type="ARBA" id="ARBA00023163"/>
    </source>
</evidence>